<gene>
    <name evidence="10" type="ORF">SAMN04488051_105202</name>
</gene>
<dbReference type="Gene3D" id="3.30.450.20">
    <property type="entry name" value="PAS domain"/>
    <property type="match status" value="2"/>
</dbReference>
<keyword evidence="5" id="KW-0472">Membrane</keyword>
<evidence type="ECO:0000256" key="3">
    <source>
        <dbReference type="ARBA" id="ARBA00022636"/>
    </source>
</evidence>
<evidence type="ECO:0000256" key="4">
    <source>
        <dbReference type="ARBA" id="ARBA00051114"/>
    </source>
</evidence>
<organism evidence="10 11">
    <name type="scientific">Alkalimonas amylolytica</name>
    <dbReference type="NCBI Taxonomy" id="152573"/>
    <lineage>
        <taxon>Bacteria</taxon>
        <taxon>Pseudomonadati</taxon>
        <taxon>Pseudomonadota</taxon>
        <taxon>Gammaproteobacteria</taxon>
        <taxon>Alkalimonas</taxon>
    </lineage>
</organism>
<proteinExistence type="predicted"/>
<evidence type="ECO:0000313" key="11">
    <source>
        <dbReference type="Proteomes" id="UP000198773"/>
    </source>
</evidence>
<dbReference type="PROSITE" id="PS50887">
    <property type="entry name" value="GGDEF"/>
    <property type="match status" value="1"/>
</dbReference>
<dbReference type="SUPFAM" id="SSF141868">
    <property type="entry name" value="EAL domain-like"/>
    <property type="match status" value="1"/>
</dbReference>
<keyword evidence="5" id="KW-1133">Transmembrane helix</keyword>
<dbReference type="EC" id="3.1.4.52" evidence="2"/>
<feature type="transmembrane region" description="Helical" evidence="5">
    <location>
        <begin position="21"/>
        <end position="46"/>
    </location>
</feature>
<feature type="domain" description="PAS" evidence="6">
    <location>
        <begin position="215"/>
        <end position="287"/>
    </location>
</feature>
<dbReference type="CDD" id="cd01948">
    <property type="entry name" value="EAL"/>
    <property type="match status" value="1"/>
</dbReference>
<dbReference type="InterPro" id="IPR052155">
    <property type="entry name" value="Biofilm_reg_signaling"/>
</dbReference>
<name>A0A1H4DDJ4_ALKAM</name>
<dbReference type="InterPro" id="IPR035919">
    <property type="entry name" value="EAL_sf"/>
</dbReference>
<dbReference type="Proteomes" id="UP000198773">
    <property type="component" value="Unassembled WGS sequence"/>
</dbReference>
<evidence type="ECO:0000313" key="10">
    <source>
        <dbReference type="EMBL" id="SEA70913.1"/>
    </source>
</evidence>
<dbReference type="PROSITE" id="PS50112">
    <property type="entry name" value="PAS"/>
    <property type="match status" value="2"/>
</dbReference>
<accession>A0A1H4DDJ4</accession>
<evidence type="ECO:0000259" key="9">
    <source>
        <dbReference type="PROSITE" id="PS50887"/>
    </source>
</evidence>
<dbReference type="STRING" id="152573.SAMN04488051_105202"/>
<dbReference type="InterPro" id="IPR043128">
    <property type="entry name" value="Rev_trsase/Diguanyl_cyclase"/>
</dbReference>
<dbReference type="InterPro" id="IPR001633">
    <property type="entry name" value="EAL_dom"/>
</dbReference>
<dbReference type="NCBIfam" id="TIGR00254">
    <property type="entry name" value="GGDEF"/>
    <property type="match status" value="1"/>
</dbReference>
<dbReference type="SMART" id="SM00086">
    <property type="entry name" value="PAC"/>
    <property type="match status" value="2"/>
</dbReference>
<feature type="domain" description="GGDEF" evidence="9">
    <location>
        <begin position="374"/>
        <end position="508"/>
    </location>
</feature>
<dbReference type="SMART" id="SM00052">
    <property type="entry name" value="EAL"/>
    <property type="match status" value="1"/>
</dbReference>
<evidence type="ECO:0000256" key="5">
    <source>
        <dbReference type="SAM" id="Phobius"/>
    </source>
</evidence>
<dbReference type="FunFam" id="3.20.20.450:FF:000001">
    <property type="entry name" value="Cyclic di-GMP phosphodiesterase yahA"/>
    <property type="match status" value="1"/>
</dbReference>
<dbReference type="NCBIfam" id="TIGR00229">
    <property type="entry name" value="sensory_box"/>
    <property type="match status" value="2"/>
</dbReference>
<keyword evidence="3" id="KW-0973">c-di-GMP</keyword>
<keyword evidence="11" id="KW-1185">Reference proteome</keyword>
<evidence type="ECO:0000259" key="6">
    <source>
        <dbReference type="PROSITE" id="PS50112"/>
    </source>
</evidence>
<dbReference type="InterPro" id="IPR029787">
    <property type="entry name" value="Nucleotide_cyclase"/>
</dbReference>
<evidence type="ECO:0000256" key="1">
    <source>
        <dbReference type="ARBA" id="ARBA00001946"/>
    </source>
</evidence>
<dbReference type="Gene3D" id="3.30.70.270">
    <property type="match status" value="1"/>
</dbReference>
<feature type="transmembrane region" description="Helical" evidence="5">
    <location>
        <begin position="58"/>
        <end position="75"/>
    </location>
</feature>
<sequence length="776" mass="87069">MQWSTNGSQANGTGQLSQQPWLGALLYLTFGVLWISSSDYLLGVIVSDPELYSEFQTYKGWLYVGFTAALAWVLLKQRQSAEKQSAQARQLFEQTFELANVGIAHVSLSGQWLRTNDRLQQILGYSQLELQAMTFQQISHPEDLSKDITQLEQLKTGVRREYSMEKRYRHKDGRYIWCRLGVRKVDNPAFGQPFYISIIEDINDLKNIEHELRAANLKFQALLDSEAAISIQGYEADGTTIYWNRASERIYGYTPKEALGKNLLDLIIPATMANDVKAAIDHMMTTGRPIPSAELMLERKDGSLVTVFSSHALVQLPDKPPQMYCIDIDLTEQKKHEQQVAYLAHHDALTDLPNRASFVRQLTQAIERAERRTQLIAVIILDVDHFKNINDSYGHSIGDELLQQLTQQLKAVLRPADYLARLGGDEYAVQIDDIAQPEDAARVANKLLQCIHRIWTLSNGMEVKLSASAGISLYPLHDLSAEALLQGADAALYKAKSEGRNNSAYYTDGLTQSARERLMLESRLRAAILEQHLELYYQPQVQLATGQIVGAEALIRWQDPVEGLIGPNRFIPIAEQTGLIHDIGLWVIQQSCRQGVLWQQLGLGNLRIAVNVSAHQFQREGLAQHIADTLLSTGFEASLLELEMTESALITQHADAIGLLQRLKQLGIRLAIDDFGTGYSSLAYLKALPLDVLKIDKSFIDQLPEHQQDAEICKAIITLAHTLGFEVLAEGVEHQAQHDFLKQIGCDEFQGYLFSRPLPADDFAALVLQGLKQQEC</sequence>
<dbReference type="GO" id="GO:0071111">
    <property type="term" value="F:cyclic-guanylate-specific phosphodiesterase activity"/>
    <property type="evidence" value="ECO:0007669"/>
    <property type="project" value="UniProtKB-EC"/>
</dbReference>
<dbReference type="GO" id="GO:0071732">
    <property type="term" value="P:cellular response to nitric oxide"/>
    <property type="evidence" value="ECO:0007669"/>
    <property type="project" value="UniProtKB-ARBA"/>
</dbReference>
<dbReference type="InterPro" id="IPR035965">
    <property type="entry name" value="PAS-like_dom_sf"/>
</dbReference>
<dbReference type="CDD" id="cd00130">
    <property type="entry name" value="PAS"/>
    <property type="match status" value="2"/>
</dbReference>
<evidence type="ECO:0000256" key="2">
    <source>
        <dbReference type="ARBA" id="ARBA00012282"/>
    </source>
</evidence>
<dbReference type="EMBL" id="FNRM01000005">
    <property type="protein sequence ID" value="SEA70913.1"/>
    <property type="molecule type" value="Genomic_DNA"/>
</dbReference>
<dbReference type="CDD" id="cd01949">
    <property type="entry name" value="GGDEF"/>
    <property type="match status" value="1"/>
</dbReference>
<dbReference type="OrthoDB" id="8553030at2"/>
<dbReference type="InterPro" id="IPR001610">
    <property type="entry name" value="PAC"/>
</dbReference>
<feature type="domain" description="EAL" evidence="8">
    <location>
        <begin position="517"/>
        <end position="771"/>
    </location>
</feature>
<dbReference type="SUPFAM" id="SSF55073">
    <property type="entry name" value="Nucleotide cyclase"/>
    <property type="match status" value="1"/>
</dbReference>
<dbReference type="PANTHER" id="PTHR44757">
    <property type="entry name" value="DIGUANYLATE CYCLASE DGCP"/>
    <property type="match status" value="1"/>
</dbReference>
<dbReference type="Gene3D" id="3.20.20.450">
    <property type="entry name" value="EAL domain"/>
    <property type="match status" value="1"/>
</dbReference>
<dbReference type="SMART" id="SM00267">
    <property type="entry name" value="GGDEF"/>
    <property type="match status" value="1"/>
</dbReference>
<dbReference type="AlphaFoldDB" id="A0A1H4DDJ4"/>
<dbReference type="SUPFAM" id="SSF55785">
    <property type="entry name" value="PYP-like sensor domain (PAS domain)"/>
    <property type="match status" value="2"/>
</dbReference>
<dbReference type="InterPro" id="IPR000160">
    <property type="entry name" value="GGDEF_dom"/>
</dbReference>
<comment type="catalytic activity">
    <reaction evidence="4">
        <text>3',3'-c-di-GMP + H2O = 5'-phosphoguanylyl(3'-&gt;5')guanosine + H(+)</text>
        <dbReference type="Rhea" id="RHEA:24902"/>
        <dbReference type="ChEBI" id="CHEBI:15377"/>
        <dbReference type="ChEBI" id="CHEBI:15378"/>
        <dbReference type="ChEBI" id="CHEBI:58754"/>
        <dbReference type="ChEBI" id="CHEBI:58805"/>
        <dbReference type="EC" id="3.1.4.52"/>
    </reaction>
    <physiologicalReaction direction="left-to-right" evidence="4">
        <dbReference type="Rhea" id="RHEA:24903"/>
    </physiologicalReaction>
</comment>
<dbReference type="RefSeq" id="WP_091343007.1">
    <property type="nucleotide sequence ID" value="NZ_FNRM01000005.1"/>
</dbReference>
<feature type="domain" description="PAC" evidence="7">
    <location>
        <begin position="162"/>
        <end position="214"/>
    </location>
</feature>
<dbReference type="PANTHER" id="PTHR44757:SF2">
    <property type="entry name" value="BIOFILM ARCHITECTURE MAINTENANCE PROTEIN MBAA"/>
    <property type="match status" value="1"/>
</dbReference>
<comment type="cofactor">
    <cofactor evidence="1">
        <name>Mg(2+)</name>
        <dbReference type="ChEBI" id="CHEBI:18420"/>
    </cofactor>
</comment>
<dbReference type="SMART" id="SM00091">
    <property type="entry name" value="PAS"/>
    <property type="match status" value="2"/>
</dbReference>
<dbReference type="PROSITE" id="PS50883">
    <property type="entry name" value="EAL"/>
    <property type="match status" value="1"/>
</dbReference>
<evidence type="ECO:0000259" key="7">
    <source>
        <dbReference type="PROSITE" id="PS50113"/>
    </source>
</evidence>
<dbReference type="InterPro" id="IPR000014">
    <property type="entry name" value="PAS"/>
</dbReference>
<dbReference type="InterPro" id="IPR013655">
    <property type="entry name" value="PAS_fold_3"/>
</dbReference>
<feature type="domain" description="PAS" evidence="6">
    <location>
        <begin position="88"/>
        <end position="161"/>
    </location>
</feature>
<dbReference type="Pfam" id="PF00563">
    <property type="entry name" value="EAL"/>
    <property type="match status" value="1"/>
</dbReference>
<dbReference type="InterPro" id="IPR000700">
    <property type="entry name" value="PAS-assoc_C"/>
</dbReference>
<reference evidence="10 11" key="1">
    <citation type="submission" date="2016-10" db="EMBL/GenBank/DDBJ databases">
        <authorList>
            <person name="de Groot N.N."/>
        </authorList>
    </citation>
    <scope>NUCLEOTIDE SEQUENCE [LARGE SCALE GENOMIC DNA]</scope>
    <source>
        <strain evidence="10 11">CGMCC 1.3430</strain>
    </source>
</reference>
<keyword evidence="5" id="KW-0812">Transmembrane</keyword>
<dbReference type="FunFam" id="3.30.70.270:FF:000001">
    <property type="entry name" value="Diguanylate cyclase domain protein"/>
    <property type="match status" value="1"/>
</dbReference>
<protein>
    <recommendedName>
        <fullName evidence="2">cyclic-guanylate-specific phosphodiesterase</fullName>
        <ecNumber evidence="2">3.1.4.52</ecNumber>
    </recommendedName>
</protein>
<dbReference type="Pfam" id="PF08447">
    <property type="entry name" value="PAS_3"/>
    <property type="match status" value="2"/>
</dbReference>
<evidence type="ECO:0000259" key="8">
    <source>
        <dbReference type="PROSITE" id="PS50883"/>
    </source>
</evidence>
<dbReference type="Pfam" id="PF00990">
    <property type="entry name" value="GGDEF"/>
    <property type="match status" value="1"/>
</dbReference>
<dbReference type="PROSITE" id="PS50113">
    <property type="entry name" value="PAC"/>
    <property type="match status" value="1"/>
</dbReference>